<reference evidence="3" key="3">
    <citation type="submission" date="2015-04" db="UniProtKB">
        <authorList>
            <consortium name="EnsemblPlants"/>
        </authorList>
    </citation>
    <scope>IDENTIFICATION</scope>
    <source>
        <strain evidence="3">cv. Jemalong A17</strain>
    </source>
</reference>
<dbReference type="AlphaFoldDB" id="A0A072UUJ3"/>
<evidence type="ECO:0000313" key="1">
    <source>
        <dbReference type="EMBL" id="KEH33292.1"/>
    </source>
</evidence>
<reference evidence="5" key="4">
    <citation type="journal article" date="2018" name="Nat. Plants">
        <title>Whole-genome landscape of Medicago truncatula symbiotic genes.</title>
        <authorList>
            <person name="Pecrix Y."/>
            <person name="Staton S.E."/>
            <person name="Sallet E."/>
            <person name="Lelandais-Briere C."/>
            <person name="Moreau S."/>
            <person name="Carrere S."/>
            <person name="Blein T."/>
            <person name="Jardinaud M.F."/>
            <person name="Latrasse D."/>
            <person name="Zouine M."/>
            <person name="Zahm M."/>
            <person name="Kreplak J."/>
            <person name="Mayjonade B."/>
            <person name="Satge C."/>
            <person name="Perez M."/>
            <person name="Cauet S."/>
            <person name="Marande W."/>
            <person name="Chantry-Darmon C."/>
            <person name="Lopez-Roques C."/>
            <person name="Bouchez O."/>
            <person name="Berard A."/>
            <person name="Debelle F."/>
            <person name="Munos S."/>
            <person name="Bendahmane A."/>
            <person name="Berges H."/>
            <person name="Niebel A."/>
            <person name="Buitink J."/>
            <person name="Frugier F."/>
            <person name="Benhamed M."/>
            <person name="Crespi M."/>
            <person name="Gouzy J."/>
            <person name="Gamas P."/>
        </authorList>
    </citation>
    <scope>NUCLEOTIDE SEQUENCE [LARGE SCALE GENOMIC DNA]</scope>
    <source>
        <strain evidence="5">cv. Jemalong A17</strain>
    </source>
</reference>
<gene>
    <name evidence="1" type="ordered locus">MTR_3g435080</name>
    <name evidence="2" type="ORF">MtrunA17_Chr3g0091891</name>
</gene>
<reference evidence="1 4" key="1">
    <citation type="journal article" date="2011" name="Nature">
        <title>The Medicago genome provides insight into the evolution of rhizobial symbioses.</title>
        <authorList>
            <person name="Young N.D."/>
            <person name="Debelle F."/>
            <person name="Oldroyd G.E."/>
            <person name="Geurts R."/>
            <person name="Cannon S.B."/>
            <person name="Udvardi M.K."/>
            <person name="Benedito V.A."/>
            <person name="Mayer K.F."/>
            <person name="Gouzy J."/>
            <person name="Schoof H."/>
            <person name="Van de Peer Y."/>
            <person name="Proost S."/>
            <person name="Cook D.R."/>
            <person name="Meyers B.C."/>
            <person name="Spannagl M."/>
            <person name="Cheung F."/>
            <person name="De Mita S."/>
            <person name="Krishnakumar V."/>
            <person name="Gundlach H."/>
            <person name="Zhou S."/>
            <person name="Mudge J."/>
            <person name="Bharti A.K."/>
            <person name="Murray J.D."/>
            <person name="Naoumkina M.A."/>
            <person name="Rosen B."/>
            <person name="Silverstein K.A."/>
            <person name="Tang H."/>
            <person name="Rombauts S."/>
            <person name="Zhao P.X."/>
            <person name="Zhou P."/>
            <person name="Barbe V."/>
            <person name="Bardou P."/>
            <person name="Bechner M."/>
            <person name="Bellec A."/>
            <person name="Berger A."/>
            <person name="Berges H."/>
            <person name="Bidwell S."/>
            <person name="Bisseling T."/>
            <person name="Choisne N."/>
            <person name="Couloux A."/>
            <person name="Denny R."/>
            <person name="Deshpande S."/>
            <person name="Dai X."/>
            <person name="Doyle J.J."/>
            <person name="Dudez A.M."/>
            <person name="Farmer A.D."/>
            <person name="Fouteau S."/>
            <person name="Franken C."/>
            <person name="Gibelin C."/>
            <person name="Gish J."/>
            <person name="Goldstein S."/>
            <person name="Gonzalez A.J."/>
            <person name="Green P.J."/>
            <person name="Hallab A."/>
            <person name="Hartog M."/>
            <person name="Hua A."/>
            <person name="Humphray S.J."/>
            <person name="Jeong D.H."/>
            <person name="Jing Y."/>
            <person name="Jocker A."/>
            <person name="Kenton S.M."/>
            <person name="Kim D.J."/>
            <person name="Klee K."/>
            <person name="Lai H."/>
            <person name="Lang C."/>
            <person name="Lin S."/>
            <person name="Macmil S.L."/>
            <person name="Magdelenat G."/>
            <person name="Matthews L."/>
            <person name="McCorrison J."/>
            <person name="Monaghan E.L."/>
            <person name="Mun J.H."/>
            <person name="Najar F.Z."/>
            <person name="Nicholson C."/>
            <person name="Noirot C."/>
            <person name="O'Bleness M."/>
            <person name="Paule C.R."/>
            <person name="Poulain J."/>
            <person name="Prion F."/>
            <person name="Qin B."/>
            <person name="Qu C."/>
            <person name="Retzel E.F."/>
            <person name="Riddle C."/>
            <person name="Sallet E."/>
            <person name="Samain S."/>
            <person name="Samson N."/>
            <person name="Sanders I."/>
            <person name="Saurat O."/>
            <person name="Scarpelli C."/>
            <person name="Schiex T."/>
            <person name="Segurens B."/>
            <person name="Severin A.J."/>
            <person name="Sherrier D.J."/>
            <person name="Shi R."/>
            <person name="Sims S."/>
            <person name="Singer S.R."/>
            <person name="Sinharoy S."/>
            <person name="Sterck L."/>
            <person name="Viollet A."/>
            <person name="Wang B.B."/>
            <person name="Wang K."/>
            <person name="Wang M."/>
            <person name="Wang X."/>
            <person name="Warfsmann J."/>
            <person name="Weissenbach J."/>
            <person name="White D.D."/>
            <person name="White J.D."/>
            <person name="Wiley G.B."/>
            <person name="Wincker P."/>
            <person name="Xing Y."/>
            <person name="Yang L."/>
            <person name="Yao Z."/>
            <person name="Ying F."/>
            <person name="Zhai J."/>
            <person name="Zhou L."/>
            <person name="Zuber A."/>
            <person name="Denarie J."/>
            <person name="Dixon R.A."/>
            <person name="May G.D."/>
            <person name="Schwartz D.C."/>
            <person name="Rogers J."/>
            <person name="Quetier F."/>
            <person name="Town C.D."/>
            <person name="Roe B.A."/>
        </authorList>
    </citation>
    <scope>NUCLEOTIDE SEQUENCE [LARGE SCALE GENOMIC DNA]</scope>
    <source>
        <strain evidence="1">A17</strain>
        <strain evidence="3 4">cv. Jemalong A17</strain>
    </source>
</reference>
<reference evidence="1 4" key="2">
    <citation type="journal article" date="2014" name="BMC Genomics">
        <title>An improved genome release (version Mt4.0) for the model legume Medicago truncatula.</title>
        <authorList>
            <person name="Tang H."/>
            <person name="Krishnakumar V."/>
            <person name="Bidwell S."/>
            <person name="Rosen B."/>
            <person name="Chan A."/>
            <person name="Zhou S."/>
            <person name="Gentzbittel L."/>
            <person name="Childs K.L."/>
            <person name="Yandell M."/>
            <person name="Gundlach H."/>
            <person name="Mayer K.F."/>
            <person name="Schwartz D.C."/>
            <person name="Town C.D."/>
        </authorList>
    </citation>
    <scope>GENOME REANNOTATION</scope>
    <source>
        <strain evidence="1">A17</strain>
        <strain evidence="3 4">cv. Jemalong A17</strain>
    </source>
</reference>
<dbReference type="EMBL" id="PSQE01000003">
    <property type="protein sequence ID" value="RHN66510.1"/>
    <property type="molecule type" value="Genomic_DNA"/>
</dbReference>
<dbReference type="HOGENOM" id="CLU_2187819_0_0_1"/>
<accession>A0A072UUJ3</accession>
<dbReference type="Proteomes" id="UP000002051">
    <property type="component" value="Chromosome 3"/>
</dbReference>
<evidence type="ECO:0000313" key="2">
    <source>
        <dbReference type="EMBL" id="RHN66510.1"/>
    </source>
</evidence>
<evidence type="ECO:0000313" key="5">
    <source>
        <dbReference type="Proteomes" id="UP000265566"/>
    </source>
</evidence>
<dbReference type="EnsemblPlants" id="KEH33292">
    <property type="protein sequence ID" value="KEH33292"/>
    <property type="gene ID" value="MTR_3g435080"/>
</dbReference>
<proteinExistence type="predicted"/>
<evidence type="ECO:0000313" key="3">
    <source>
        <dbReference type="EnsemblPlants" id="KEH33292"/>
    </source>
</evidence>
<reference evidence="2" key="5">
    <citation type="journal article" date="2018" name="Nat. Plants">
        <title>Whole-genome landscape of Medicago truncatula symbiotic genes.</title>
        <authorList>
            <person name="Pecrix Y."/>
            <person name="Gamas P."/>
            <person name="Carrere S."/>
        </authorList>
    </citation>
    <scope>NUCLEOTIDE SEQUENCE</scope>
    <source>
        <tissue evidence="2">Leaves</tissue>
    </source>
</reference>
<sequence length="109" mass="12296">MLQYNGGTYLCDQHHQYNGLFIILCQNLITSSMQMRRPGDFHLSLHYMSFRILKEALLCRSFCSSVNTRETTTSVIGGCQTSNMEVQVCNEQVDAELASAATSGYVFRL</sequence>
<protein>
    <submittedName>
        <fullName evidence="1 3">Uncharacterized protein</fullName>
    </submittedName>
</protein>
<name>A0A072UUJ3_MEDTR</name>
<dbReference type="EMBL" id="CM001219">
    <property type="protein sequence ID" value="KEH33292.1"/>
    <property type="molecule type" value="Genomic_DNA"/>
</dbReference>
<keyword evidence="4" id="KW-1185">Reference proteome</keyword>
<organism evidence="1 4">
    <name type="scientific">Medicago truncatula</name>
    <name type="common">Barrel medic</name>
    <name type="synonym">Medicago tribuloides</name>
    <dbReference type="NCBI Taxonomy" id="3880"/>
    <lineage>
        <taxon>Eukaryota</taxon>
        <taxon>Viridiplantae</taxon>
        <taxon>Streptophyta</taxon>
        <taxon>Embryophyta</taxon>
        <taxon>Tracheophyta</taxon>
        <taxon>Spermatophyta</taxon>
        <taxon>Magnoliopsida</taxon>
        <taxon>eudicotyledons</taxon>
        <taxon>Gunneridae</taxon>
        <taxon>Pentapetalae</taxon>
        <taxon>rosids</taxon>
        <taxon>fabids</taxon>
        <taxon>Fabales</taxon>
        <taxon>Fabaceae</taxon>
        <taxon>Papilionoideae</taxon>
        <taxon>50 kb inversion clade</taxon>
        <taxon>NPAAA clade</taxon>
        <taxon>Hologalegina</taxon>
        <taxon>IRL clade</taxon>
        <taxon>Trifolieae</taxon>
        <taxon>Medicago</taxon>
    </lineage>
</organism>
<dbReference type="Proteomes" id="UP000265566">
    <property type="component" value="Chromosome 3"/>
</dbReference>
<dbReference type="Gramene" id="rna14513">
    <property type="protein sequence ID" value="RHN66510.1"/>
    <property type="gene ID" value="gene14513"/>
</dbReference>
<evidence type="ECO:0000313" key="4">
    <source>
        <dbReference type="Proteomes" id="UP000002051"/>
    </source>
</evidence>